<gene>
    <name evidence="1" type="ORF">FRX31_028904</name>
</gene>
<evidence type="ECO:0000313" key="1">
    <source>
        <dbReference type="EMBL" id="KAF5181510.1"/>
    </source>
</evidence>
<comment type="caution">
    <text evidence="1">The sequence shown here is derived from an EMBL/GenBank/DDBJ whole genome shotgun (WGS) entry which is preliminary data.</text>
</comment>
<dbReference type="AlphaFoldDB" id="A0A7J6VBC6"/>
<proteinExistence type="predicted"/>
<reference evidence="1 2" key="1">
    <citation type="submission" date="2020-06" db="EMBL/GenBank/DDBJ databases">
        <title>Transcriptomic and genomic resources for Thalictrum thalictroides and T. hernandezii: Facilitating candidate gene discovery in an emerging model plant lineage.</title>
        <authorList>
            <person name="Arias T."/>
            <person name="Riano-Pachon D.M."/>
            <person name="Di Stilio V.S."/>
        </authorList>
    </citation>
    <scope>NUCLEOTIDE SEQUENCE [LARGE SCALE GENOMIC DNA]</scope>
    <source>
        <strain evidence="2">cv. WT478/WT964</strain>
        <tissue evidence="1">Leaves</tissue>
    </source>
</reference>
<evidence type="ECO:0000313" key="2">
    <source>
        <dbReference type="Proteomes" id="UP000554482"/>
    </source>
</evidence>
<keyword evidence="2" id="KW-1185">Reference proteome</keyword>
<sequence>MQKKLGGRRVLLRASLHNKLDDGEHLVNHMMNLINTFDQFPESGDRVHVFNNNRVAAGRVAIKISDVFTYELSQITLSLEDY</sequence>
<name>A0A7J6VBC6_THATH</name>
<dbReference type="Proteomes" id="UP000554482">
    <property type="component" value="Unassembled WGS sequence"/>
</dbReference>
<protein>
    <submittedName>
        <fullName evidence="1">Uncharacterized protein</fullName>
    </submittedName>
</protein>
<accession>A0A7J6VBC6</accession>
<dbReference type="EMBL" id="JABWDY010036055">
    <property type="protein sequence ID" value="KAF5181510.1"/>
    <property type="molecule type" value="Genomic_DNA"/>
</dbReference>
<organism evidence="1 2">
    <name type="scientific">Thalictrum thalictroides</name>
    <name type="common">Rue-anemone</name>
    <name type="synonym">Anemone thalictroides</name>
    <dbReference type="NCBI Taxonomy" id="46969"/>
    <lineage>
        <taxon>Eukaryota</taxon>
        <taxon>Viridiplantae</taxon>
        <taxon>Streptophyta</taxon>
        <taxon>Embryophyta</taxon>
        <taxon>Tracheophyta</taxon>
        <taxon>Spermatophyta</taxon>
        <taxon>Magnoliopsida</taxon>
        <taxon>Ranunculales</taxon>
        <taxon>Ranunculaceae</taxon>
        <taxon>Thalictroideae</taxon>
        <taxon>Thalictrum</taxon>
    </lineage>
</organism>